<feature type="region of interest" description="Disordered" evidence="1">
    <location>
        <begin position="187"/>
        <end position="229"/>
    </location>
</feature>
<organism evidence="2 3">
    <name type="scientific">Melipona quadrifasciata</name>
    <dbReference type="NCBI Taxonomy" id="166423"/>
    <lineage>
        <taxon>Eukaryota</taxon>
        <taxon>Metazoa</taxon>
        <taxon>Ecdysozoa</taxon>
        <taxon>Arthropoda</taxon>
        <taxon>Hexapoda</taxon>
        <taxon>Insecta</taxon>
        <taxon>Pterygota</taxon>
        <taxon>Neoptera</taxon>
        <taxon>Endopterygota</taxon>
        <taxon>Hymenoptera</taxon>
        <taxon>Apocrita</taxon>
        <taxon>Aculeata</taxon>
        <taxon>Apoidea</taxon>
        <taxon>Anthophila</taxon>
        <taxon>Apidae</taxon>
        <taxon>Melipona</taxon>
    </lineage>
</organism>
<evidence type="ECO:0000313" key="3">
    <source>
        <dbReference type="Proteomes" id="UP000053105"/>
    </source>
</evidence>
<evidence type="ECO:0000256" key="1">
    <source>
        <dbReference type="SAM" id="MobiDB-lite"/>
    </source>
</evidence>
<dbReference type="OrthoDB" id="7610018at2759"/>
<gene>
    <name evidence="2" type="ORF">WN51_11448</name>
</gene>
<dbReference type="AlphaFoldDB" id="A0A0M9A9A5"/>
<accession>A0A0M9A9A5</accession>
<feature type="compositionally biased region" description="Basic and acidic residues" evidence="1">
    <location>
        <begin position="218"/>
        <end position="229"/>
    </location>
</feature>
<name>A0A0M9A9A5_9HYME</name>
<dbReference type="Proteomes" id="UP000053105">
    <property type="component" value="Unassembled WGS sequence"/>
</dbReference>
<dbReference type="STRING" id="166423.A0A0M9A9A5"/>
<protein>
    <submittedName>
        <fullName evidence="2">Uncharacterized protein</fullName>
    </submittedName>
</protein>
<keyword evidence="3" id="KW-1185">Reference proteome</keyword>
<evidence type="ECO:0000313" key="2">
    <source>
        <dbReference type="EMBL" id="KOX79837.1"/>
    </source>
</evidence>
<proteinExistence type="predicted"/>
<feature type="compositionally biased region" description="Basic and acidic residues" evidence="1">
    <location>
        <begin position="187"/>
        <end position="203"/>
    </location>
</feature>
<dbReference type="EMBL" id="KQ435710">
    <property type="protein sequence ID" value="KOX79837.1"/>
    <property type="molecule type" value="Genomic_DNA"/>
</dbReference>
<sequence length="229" mass="26242">MFIYLVASVATLVFIFGLFHVKHLDNWLRSSIHSSLTLYNGLICRPAIQTTLNNENSEGNLTTEGPVVVNDMVEEFLTQKTVVSNNERLSETFLREVGSRSKNLNLPHTWYSLEDIVPEEKDKDAGLPAKKTHQLEITQDSTIRINKQEGKENIFESLKSSVEKFNYPSSLLNRQIYNLILKETQKESETRQKLFDSDNKKINESSSTEVKEYLPSSSEKKPEQDDNIN</sequence>
<reference evidence="2 3" key="1">
    <citation type="submission" date="2015-07" db="EMBL/GenBank/DDBJ databases">
        <title>The genome of Melipona quadrifasciata.</title>
        <authorList>
            <person name="Pan H."/>
            <person name="Kapheim K."/>
        </authorList>
    </citation>
    <scope>NUCLEOTIDE SEQUENCE [LARGE SCALE GENOMIC DNA]</scope>
    <source>
        <strain evidence="2">0111107301</strain>
        <tissue evidence="2">Whole body</tissue>
    </source>
</reference>